<sequence>MNERLHELAEVGQSVWIDYLSRDSIQGGELQGMIEDGVAGVTSNPTIFEKAISGSDLYDEQLQQVSGELDDPKEVFLELARVDIQDACDLLMPVFERTNRLDGYVSLEVSPDLAYDTPATVEEAMRLHRIVDRPNLMVKIPATQPGLAAIEEMIAAGKSINVTLIFSLARYRAVAEAYIRGLQRLVAAGGDPSGVASVASFFVSRVDTEADRRLEEAGREDLQGRLAIANARLAYAAFQEIFSGDDWEFLESKGATKQRPLWASTSTKNPEYKDTIYVDNLVGPDTVNTLPASTLEALMDHGEVNPKALEEGLNEARKLIGELREAGVDYEDVTETLEQEGVQKFADSFDELLEGIKSKSRQVVSQS</sequence>
<dbReference type="PIRSF" id="PIRSF036915">
    <property type="entry name" value="Trnald_Bac_Plnt"/>
    <property type="match status" value="1"/>
</dbReference>
<dbReference type="GO" id="GO:0005975">
    <property type="term" value="P:carbohydrate metabolic process"/>
    <property type="evidence" value="ECO:0007669"/>
    <property type="project" value="InterPro"/>
</dbReference>
<keyword evidence="9 11" id="KW-0704">Schiff base</keyword>
<reference evidence="12" key="1">
    <citation type="submission" date="2020-02" db="EMBL/GenBank/DDBJ databases">
        <authorList>
            <person name="Meier V. D."/>
        </authorList>
    </citation>
    <scope>NUCLEOTIDE SEQUENCE</scope>
    <source>
        <strain evidence="12">AVDCRST_MAG14</strain>
    </source>
</reference>
<gene>
    <name evidence="11" type="primary">tal</name>
    <name evidence="12" type="ORF">AVDCRST_MAG14-2129</name>
</gene>
<dbReference type="AlphaFoldDB" id="A0A6J4R3E1"/>
<dbReference type="PROSITE" id="PS01054">
    <property type="entry name" value="TRANSALDOLASE_1"/>
    <property type="match status" value="1"/>
</dbReference>
<evidence type="ECO:0000256" key="4">
    <source>
        <dbReference type="ARBA" id="ARBA00008426"/>
    </source>
</evidence>
<dbReference type="InterPro" id="IPR004732">
    <property type="entry name" value="Transaldolase_2"/>
</dbReference>
<dbReference type="HAMAP" id="MF_00493">
    <property type="entry name" value="Transaldolase_2"/>
    <property type="match status" value="1"/>
</dbReference>
<keyword evidence="8 11" id="KW-0570">Pentose shunt</keyword>
<comment type="subcellular location">
    <subcellularLocation>
        <location evidence="2 11">Cytoplasm</location>
    </subcellularLocation>
</comment>
<accession>A0A6J4R3E1</accession>
<organism evidence="12">
    <name type="scientific">uncultured Rubrobacteraceae bacterium</name>
    <dbReference type="NCBI Taxonomy" id="349277"/>
    <lineage>
        <taxon>Bacteria</taxon>
        <taxon>Bacillati</taxon>
        <taxon>Actinomycetota</taxon>
        <taxon>Rubrobacteria</taxon>
        <taxon>Rubrobacterales</taxon>
        <taxon>Rubrobacteraceae</taxon>
        <taxon>environmental samples</taxon>
    </lineage>
</organism>
<dbReference type="CDD" id="cd00955">
    <property type="entry name" value="Transaldolase_like"/>
    <property type="match status" value="1"/>
</dbReference>
<dbReference type="EMBL" id="CADCVG010000086">
    <property type="protein sequence ID" value="CAA9458884.1"/>
    <property type="molecule type" value="Genomic_DNA"/>
</dbReference>
<dbReference type="Gene3D" id="3.20.20.70">
    <property type="entry name" value="Aldolase class I"/>
    <property type="match status" value="1"/>
</dbReference>
<comment type="function">
    <text evidence="1 11">Transaldolase is important for the balance of metabolites in the pentose-phosphate pathway.</text>
</comment>
<feature type="active site" description="Schiff-base intermediate with substrate" evidence="11">
    <location>
        <position position="139"/>
    </location>
</feature>
<comment type="catalytic activity">
    <reaction evidence="10 11">
        <text>D-sedoheptulose 7-phosphate + D-glyceraldehyde 3-phosphate = D-erythrose 4-phosphate + beta-D-fructose 6-phosphate</text>
        <dbReference type="Rhea" id="RHEA:17053"/>
        <dbReference type="ChEBI" id="CHEBI:16897"/>
        <dbReference type="ChEBI" id="CHEBI:57483"/>
        <dbReference type="ChEBI" id="CHEBI:57634"/>
        <dbReference type="ChEBI" id="CHEBI:59776"/>
        <dbReference type="EC" id="2.2.1.2"/>
    </reaction>
</comment>
<comment type="pathway">
    <text evidence="3 11">Carbohydrate degradation; pentose phosphate pathway; D-glyceraldehyde 3-phosphate and beta-D-fructose 6-phosphate from D-ribose 5-phosphate and D-xylulose 5-phosphate (non-oxidative stage): step 2/3.</text>
</comment>
<dbReference type="GO" id="GO:0004801">
    <property type="term" value="F:transaldolase activity"/>
    <property type="evidence" value="ECO:0007669"/>
    <property type="project" value="UniProtKB-UniRule"/>
</dbReference>
<evidence type="ECO:0000256" key="2">
    <source>
        <dbReference type="ARBA" id="ARBA00004496"/>
    </source>
</evidence>
<keyword evidence="7 11" id="KW-0808">Transferase</keyword>
<evidence type="ECO:0000256" key="10">
    <source>
        <dbReference type="ARBA" id="ARBA00048810"/>
    </source>
</evidence>
<evidence type="ECO:0000313" key="12">
    <source>
        <dbReference type="EMBL" id="CAA9458884.1"/>
    </source>
</evidence>
<proteinExistence type="inferred from homology"/>
<dbReference type="GO" id="GO:0006098">
    <property type="term" value="P:pentose-phosphate shunt"/>
    <property type="evidence" value="ECO:0007669"/>
    <property type="project" value="UniProtKB-UniRule"/>
</dbReference>
<protein>
    <recommendedName>
        <fullName evidence="5 11">Transaldolase</fullName>
        <ecNumber evidence="5 11">2.2.1.2</ecNumber>
    </recommendedName>
</protein>
<dbReference type="GO" id="GO:0005737">
    <property type="term" value="C:cytoplasm"/>
    <property type="evidence" value="ECO:0007669"/>
    <property type="project" value="UniProtKB-SubCell"/>
</dbReference>
<dbReference type="UniPathway" id="UPA00115">
    <property type="reaction ID" value="UER00414"/>
</dbReference>
<comment type="similarity">
    <text evidence="4 11">Belongs to the transaldolase family. Type 2 subfamily.</text>
</comment>
<dbReference type="NCBIfam" id="TIGR00876">
    <property type="entry name" value="tal_mycobact"/>
    <property type="match status" value="1"/>
</dbReference>
<dbReference type="Pfam" id="PF00923">
    <property type="entry name" value="TAL_FSA"/>
    <property type="match status" value="1"/>
</dbReference>
<dbReference type="InterPro" id="IPR018225">
    <property type="entry name" value="Transaldolase_AS"/>
</dbReference>
<evidence type="ECO:0000256" key="8">
    <source>
        <dbReference type="ARBA" id="ARBA00023126"/>
    </source>
</evidence>
<dbReference type="InterPro" id="IPR001585">
    <property type="entry name" value="TAL/FSA"/>
</dbReference>
<dbReference type="PANTHER" id="PTHR10683:SF31">
    <property type="entry name" value="TRANSALDOLASE"/>
    <property type="match status" value="1"/>
</dbReference>
<name>A0A6J4R3E1_9ACTN</name>
<evidence type="ECO:0000256" key="7">
    <source>
        <dbReference type="ARBA" id="ARBA00022679"/>
    </source>
</evidence>
<dbReference type="SUPFAM" id="SSF51569">
    <property type="entry name" value="Aldolase"/>
    <property type="match status" value="1"/>
</dbReference>
<evidence type="ECO:0000256" key="9">
    <source>
        <dbReference type="ARBA" id="ARBA00023270"/>
    </source>
</evidence>
<dbReference type="PANTHER" id="PTHR10683">
    <property type="entry name" value="TRANSALDOLASE"/>
    <property type="match status" value="1"/>
</dbReference>
<evidence type="ECO:0000256" key="5">
    <source>
        <dbReference type="ARBA" id="ARBA00013151"/>
    </source>
</evidence>
<evidence type="ECO:0000256" key="3">
    <source>
        <dbReference type="ARBA" id="ARBA00004857"/>
    </source>
</evidence>
<dbReference type="NCBIfam" id="NF002881">
    <property type="entry name" value="PRK03343.1"/>
    <property type="match status" value="1"/>
</dbReference>
<evidence type="ECO:0000256" key="6">
    <source>
        <dbReference type="ARBA" id="ARBA00022490"/>
    </source>
</evidence>
<evidence type="ECO:0000256" key="1">
    <source>
        <dbReference type="ARBA" id="ARBA00003518"/>
    </source>
</evidence>
<dbReference type="PROSITE" id="PS00958">
    <property type="entry name" value="TRANSALDOLASE_2"/>
    <property type="match status" value="1"/>
</dbReference>
<dbReference type="InterPro" id="IPR013785">
    <property type="entry name" value="Aldolase_TIM"/>
</dbReference>
<dbReference type="EC" id="2.2.1.2" evidence="5 11"/>
<evidence type="ECO:0000256" key="11">
    <source>
        <dbReference type="HAMAP-Rule" id="MF_00493"/>
    </source>
</evidence>
<keyword evidence="6 11" id="KW-0963">Cytoplasm</keyword>